<dbReference type="Proteomes" id="UP000237105">
    <property type="component" value="Unassembled WGS sequence"/>
</dbReference>
<proteinExistence type="predicted"/>
<comment type="caution">
    <text evidence="2">The sequence shown here is derived from an EMBL/GenBank/DDBJ whole genome shotgun (WGS) entry which is preliminary data.</text>
</comment>
<gene>
    <name evidence="2" type="ORF">PanWU01x14_349420</name>
</gene>
<feature type="compositionally biased region" description="Low complexity" evidence="1">
    <location>
        <begin position="1"/>
        <end position="36"/>
    </location>
</feature>
<feature type="region of interest" description="Disordered" evidence="1">
    <location>
        <begin position="1"/>
        <end position="49"/>
    </location>
</feature>
<evidence type="ECO:0000313" key="3">
    <source>
        <dbReference type="Proteomes" id="UP000237105"/>
    </source>
</evidence>
<sequence length="105" mass="11420">MAPSSNSGSSGISSRGSSSSQPYPLSSSLDIILSSPTSPPPKQVSPQVDQASVDNLQAQINALSEQLIEIQLYSRAELHYYVQRSKSLKCMLLMLLSMFRRSSPM</sequence>
<name>A0A2P5ABA6_PARAD</name>
<accession>A0A2P5ABA6</accession>
<dbReference type="EMBL" id="JXTB01000700">
    <property type="protein sequence ID" value="PON33827.1"/>
    <property type="molecule type" value="Genomic_DNA"/>
</dbReference>
<protein>
    <submittedName>
        <fullName evidence="2">Uncharacterized protein</fullName>
    </submittedName>
</protein>
<evidence type="ECO:0000313" key="2">
    <source>
        <dbReference type="EMBL" id="PON33827.1"/>
    </source>
</evidence>
<dbReference type="AlphaFoldDB" id="A0A2P5ABA6"/>
<evidence type="ECO:0000256" key="1">
    <source>
        <dbReference type="SAM" id="MobiDB-lite"/>
    </source>
</evidence>
<dbReference type="OrthoDB" id="10529819at2759"/>
<keyword evidence="3" id="KW-1185">Reference proteome</keyword>
<organism evidence="2 3">
    <name type="scientific">Parasponia andersonii</name>
    <name type="common">Sponia andersonii</name>
    <dbReference type="NCBI Taxonomy" id="3476"/>
    <lineage>
        <taxon>Eukaryota</taxon>
        <taxon>Viridiplantae</taxon>
        <taxon>Streptophyta</taxon>
        <taxon>Embryophyta</taxon>
        <taxon>Tracheophyta</taxon>
        <taxon>Spermatophyta</taxon>
        <taxon>Magnoliopsida</taxon>
        <taxon>eudicotyledons</taxon>
        <taxon>Gunneridae</taxon>
        <taxon>Pentapetalae</taxon>
        <taxon>rosids</taxon>
        <taxon>fabids</taxon>
        <taxon>Rosales</taxon>
        <taxon>Cannabaceae</taxon>
        <taxon>Parasponia</taxon>
    </lineage>
</organism>
<reference evidence="3" key="1">
    <citation type="submission" date="2016-06" db="EMBL/GenBank/DDBJ databases">
        <title>Parallel loss of symbiosis genes in relatives of nitrogen-fixing non-legume Parasponia.</title>
        <authorList>
            <person name="Van Velzen R."/>
            <person name="Holmer R."/>
            <person name="Bu F."/>
            <person name="Rutten L."/>
            <person name="Van Zeijl A."/>
            <person name="Liu W."/>
            <person name="Santuari L."/>
            <person name="Cao Q."/>
            <person name="Sharma T."/>
            <person name="Shen D."/>
            <person name="Roswanjaya Y."/>
            <person name="Wardhani T."/>
            <person name="Kalhor M.S."/>
            <person name="Jansen J."/>
            <person name="Van den Hoogen J."/>
            <person name="Gungor B."/>
            <person name="Hartog M."/>
            <person name="Hontelez J."/>
            <person name="Verver J."/>
            <person name="Yang W.-C."/>
            <person name="Schijlen E."/>
            <person name="Repin R."/>
            <person name="Schilthuizen M."/>
            <person name="Schranz E."/>
            <person name="Heidstra R."/>
            <person name="Miyata K."/>
            <person name="Fedorova E."/>
            <person name="Kohlen W."/>
            <person name="Bisseling T."/>
            <person name="Smit S."/>
            <person name="Geurts R."/>
        </authorList>
    </citation>
    <scope>NUCLEOTIDE SEQUENCE [LARGE SCALE GENOMIC DNA]</scope>
    <source>
        <strain evidence="3">cv. WU1-14</strain>
    </source>
</reference>